<evidence type="ECO:0000313" key="1">
    <source>
        <dbReference type="EMBL" id="KAK4793526.1"/>
    </source>
</evidence>
<evidence type="ECO:0000313" key="2">
    <source>
        <dbReference type="Proteomes" id="UP001346149"/>
    </source>
</evidence>
<protein>
    <submittedName>
        <fullName evidence="1">Uncharacterized protein</fullName>
    </submittedName>
</protein>
<sequence length="112" mass="12727">MRRSGSEPISGFGREKLGTSSFQWLLAHLLLVDEYISNSHMHLLPKDKPPSMPIWCNVIADYTVILRRGRVCFAYRGSLLLGSIWHSITGYAICWEGGQVYKFCFDVIGKMT</sequence>
<dbReference type="EMBL" id="JAXQNO010000008">
    <property type="protein sequence ID" value="KAK4793526.1"/>
    <property type="molecule type" value="Genomic_DNA"/>
</dbReference>
<dbReference type="AlphaFoldDB" id="A0AAN7LVC2"/>
<organism evidence="1 2">
    <name type="scientific">Trapa natans</name>
    <name type="common">Water chestnut</name>
    <dbReference type="NCBI Taxonomy" id="22666"/>
    <lineage>
        <taxon>Eukaryota</taxon>
        <taxon>Viridiplantae</taxon>
        <taxon>Streptophyta</taxon>
        <taxon>Embryophyta</taxon>
        <taxon>Tracheophyta</taxon>
        <taxon>Spermatophyta</taxon>
        <taxon>Magnoliopsida</taxon>
        <taxon>eudicotyledons</taxon>
        <taxon>Gunneridae</taxon>
        <taxon>Pentapetalae</taxon>
        <taxon>rosids</taxon>
        <taxon>malvids</taxon>
        <taxon>Myrtales</taxon>
        <taxon>Lythraceae</taxon>
        <taxon>Trapa</taxon>
    </lineage>
</organism>
<keyword evidence="2" id="KW-1185">Reference proteome</keyword>
<dbReference type="Proteomes" id="UP001346149">
    <property type="component" value="Unassembled WGS sequence"/>
</dbReference>
<accession>A0AAN7LVC2</accession>
<comment type="caution">
    <text evidence="1">The sequence shown here is derived from an EMBL/GenBank/DDBJ whole genome shotgun (WGS) entry which is preliminary data.</text>
</comment>
<proteinExistence type="predicted"/>
<name>A0AAN7LVC2_TRANT</name>
<reference evidence="1 2" key="1">
    <citation type="journal article" date="2023" name="Hortic Res">
        <title>Pangenome of water caltrop reveals structural variations and asymmetric subgenome divergence after allopolyploidization.</title>
        <authorList>
            <person name="Zhang X."/>
            <person name="Chen Y."/>
            <person name="Wang L."/>
            <person name="Yuan Y."/>
            <person name="Fang M."/>
            <person name="Shi L."/>
            <person name="Lu R."/>
            <person name="Comes H.P."/>
            <person name="Ma Y."/>
            <person name="Chen Y."/>
            <person name="Huang G."/>
            <person name="Zhou Y."/>
            <person name="Zheng Z."/>
            <person name="Qiu Y."/>
        </authorList>
    </citation>
    <scope>NUCLEOTIDE SEQUENCE [LARGE SCALE GENOMIC DNA]</scope>
    <source>
        <strain evidence="1">F231</strain>
    </source>
</reference>
<gene>
    <name evidence="1" type="ORF">SAY86_023961</name>
</gene>